<dbReference type="EMBL" id="CP159289">
    <property type="protein sequence ID" value="XCH24057.1"/>
    <property type="molecule type" value="Genomic_DNA"/>
</dbReference>
<sequence>MRNFYVYLTGIVLLASGAEIVSKISDDAAAPQVKWLAKKENPSDRKKQERVPFARTQKKRVRRHFSHPVSVLPIPTRSPIIPVLPVRLPVTNWNTPW</sequence>
<proteinExistence type="predicted"/>
<accession>A0AAU8FKJ2</accession>
<dbReference type="RefSeq" id="WP_353719380.1">
    <property type="nucleotide sequence ID" value="NZ_CP159289.1"/>
</dbReference>
<evidence type="ECO:0000256" key="1">
    <source>
        <dbReference type="SAM" id="MobiDB-lite"/>
    </source>
</evidence>
<evidence type="ECO:0000313" key="2">
    <source>
        <dbReference type="EMBL" id="XCH24057.1"/>
    </source>
</evidence>
<organism evidence="2">
    <name type="scientific">Dyadobacter sp. 676</name>
    <dbReference type="NCBI Taxonomy" id="3088362"/>
    <lineage>
        <taxon>Bacteria</taxon>
        <taxon>Pseudomonadati</taxon>
        <taxon>Bacteroidota</taxon>
        <taxon>Cytophagia</taxon>
        <taxon>Cytophagales</taxon>
        <taxon>Spirosomataceae</taxon>
        <taxon>Dyadobacter</taxon>
    </lineage>
</organism>
<evidence type="ECO:0008006" key="3">
    <source>
        <dbReference type="Google" id="ProtNLM"/>
    </source>
</evidence>
<gene>
    <name evidence="2" type="ORF">ABV298_27710</name>
</gene>
<feature type="region of interest" description="Disordered" evidence="1">
    <location>
        <begin position="38"/>
        <end position="62"/>
    </location>
</feature>
<dbReference type="AlphaFoldDB" id="A0AAU8FKJ2"/>
<reference evidence="2" key="1">
    <citation type="submission" date="2024-06" db="EMBL/GenBank/DDBJ databases">
        <title>Sequencing and assembly of the genome of Dyadobacter sp. strain 676, a symbiont of Cyamopsis tetragonoloba.</title>
        <authorList>
            <person name="Guro P."/>
            <person name="Sazanova A."/>
            <person name="Kuznetsova I."/>
            <person name="Belimov A."/>
            <person name="Safronova V."/>
        </authorList>
    </citation>
    <scope>NUCLEOTIDE SEQUENCE</scope>
    <source>
        <strain evidence="2">676</strain>
    </source>
</reference>
<feature type="compositionally biased region" description="Basic and acidic residues" evidence="1">
    <location>
        <begin position="38"/>
        <end position="52"/>
    </location>
</feature>
<protein>
    <recommendedName>
        <fullName evidence="3">Secreted protein</fullName>
    </recommendedName>
</protein>
<name>A0AAU8FKJ2_9BACT</name>